<keyword evidence="3" id="KW-0732">Signal</keyword>
<dbReference type="Pfam" id="PF00079">
    <property type="entry name" value="Serpin"/>
    <property type="match status" value="1"/>
</dbReference>
<evidence type="ECO:0000256" key="8">
    <source>
        <dbReference type="ARBA" id="ARBA00066062"/>
    </source>
</evidence>
<dbReference type="GO" id="GO:0061044">
    <property type="term" value="P:negative regulation of vascular wound healing"/>
    <property type="evidence" value="ECO:0007669"/>
    <property type="project" value="TreeGrafter"/>
</dbReference>
<dbReference type="Gene3D" id="2.30.39.10">
    <property type="entry name" value="Alpha-1-antitrypsin, domain 1"/>
    <property type="match status" value="1"/>
</dbReference>
<comment type="subunit">
    <text evidence="8">Forms a heterodimer with TMPRSS7. Interacts with VTN. Binds LRP1B; binding is followed by internalization and degradation. Interacts with PPP1CB. In complex with PLAU/uPA, interacts with PLAUR/uPAR. Interacts with SORL1 and LRP1, either alone or in complex with PLAU; these interactions are abolished in the presence of LRPAP1/RAP. The ternary complex composed of PLAUR-PLAU-PAI1 also interacts with SORL1. Interacts with PLAT/tPA. Also interacts with SORL1, when complexed to PLAT/tPA.</text>
</comment>
<comment type="caution">
    <text evidence="11">The sequence shown here is derived from an EMBL/GenBank/DDBJ whole genome shotgun (WGS) entry which is preliminary data.</text>
</comment>
<gene>
    <name evidence="11" type="ORF">Z043_109397</name>
</gene>
<evidence type="ECO:0000256" key="7">
    <source>
        <dbReference type="ARBA" id="ARBA00043166"/>
    </source>
</evidence>
<evidence type="ECO:0000256" key="6">
    <source>
        <dbReference type="ARBA" id="ARBA00041825"/>
    </source>
</evidence>
<dbReference type="GO" id="GO:0005615">
    <property type="term" value="C:extracellular space"/>
    <property type="evidence" value="ECO:0007669"/>
    <property type="project" value="InterPro"/>
</dbReference>
<proteinExistence type="inferred from homology"/>
<sequence length="407" mass="45779">MTFSYPLSFFSSFLRMQGLYILLSLHLFATGLCSLLQHKQTDLGLRVFTEVSQSSANQNLAISPYGVVSVLGMVQLGAAGTTLDTMVSKMGFSLQERGMPRKMRLQQRELSMEDAMQLVNGVMVDRKLVLEKAFRRGLSKAFQSTPHQMDFSNPDKALEVINSWMSDNTEGMIPQFLSSGALTEETRLVLLNAIHFRGLWKVPFNPQMTYERLFHCANGSTVPVQMMRLVNRFNYGDFITEEGVEYDVIEVPYEGDTLSMMLVSPFEQDVPLSALTKYLGAERLKQWSNGMKMVNRQLALPRFSIDTQLDLKPALSRMGLGQLFSEEKADFSRITNEEPLCVSEVLQRVKIEVNEEGTKGSAGTAAILFSRMAVEEITLDRPFLFLIQHKPTGAVLFAGQVNQPEEH</sequence>
<evidence type="ECO:0000313" key="11">
    <source>
        <dbReference type="EMBL" id="KPP71663.1"/>
    </source>
</evidence>
<dbReference type="InterPro" id="IPR036186">
    <property type="entry name" value="Serpin_sf"/>
</dbReference>
<dbReference type="GO" id="GO:0004867">
    <property type="term" value="F:serine-type endopeptidase inhibitor activity"/>
    <property type="evidence" value="ECO:0007669"/>
    <property type="project" value="UniProtKB-KW"/>
</dbReference>
<evidence type="ECO:0000256" key="1">
    <source>
        <dbReference type="ARBA" id="ARBA00009500"/>
    </source>
</evidence>
<evidence type="ECO:0000256" key="2">
    <source>
        <dbReference type="ARBA" id="ARBA00022690"/>
    </source>
</evidence>
<dbReference type="AlphaFoldDB" id="A0A0P7VEA3"/>
<evidence type="ECO:0000256" key="3">
    <source>
        <dbReference type="ARBA" id="ARBA00022729"/>
    </source>
</evidence>
<dbReference type="FunFam" id="3.30.497.10:FF:000006">
    <property type="entry name" value="Plasminogen activator inhibitor 1"/>
    <property type="match status" value="1"/>
</dbReference>
<dbReference type="InterPro" id="IPR042178">
    <property type="entry name" value="Serpin_sf_1"/>
</dbReference>
<comment type="similarity">
    <text evidence="1 9">Belongs to the serpin family.</text>
</comment>
<keyword evidence="4" id="KW-0722">Serine protease inhibitor</keyword>
<organism evidence="11 12">
    <name type="scientific">Scleropages formosus</name>
    <name type="common">Asian bonytongue</name>
    <name type="synonym">Osteoglossum formosum</name>
    <dbReference type="NCBI Taxonomy" id="113540"/>
    <lineage>
        <taxon>Eukaryota</taxon>
        <taxon>Metazoa</taxon>
        <taxon>Chordata</taxon>
        <taxon>Craniata</taxon>
        <taxon>Vertebrata</taxon>
        <taxon>Euteleostomi</taxon>
        <taxon>Actinopterygii</taxon>
        <taxon>Neopterygii</taxon>
        <taxon>Teleostei</taxon>
        <taxon>Osteoglossocephala</taxon>
        <taxon>Osteoglossomorpha</taxon>
        <taxon>Osteoglossiformes</taxon>
        <taxon>Osteoglossidae</taxon>
        <taxon>Scleropages</taxon>
    </lineage>
</organism>
<protein>
    <recommendedName>
        <fullName evidence="5">Plasminogen activator inhibitor 1</fullName>
    </recommendedName>
    <alternativeName>
        <fullName evidence="6">Endothelial plasminogen activator inhibitor</fullName>
    </alternativeName>
    <alternativeName>
        <fullName evidence="7">Serpin E1</fullName>
    </alternativeName>
</protein>
<dbReference type="SMART" id="SM00093">
    <property type="entry name" value="SERPIN"/>
    <property type="match status" value="1"/>
</dbReference>
<dbReference type="InterPro" id="IPR042185">
    <property type="entry name" value="Serpin_sf_2"/>
</dbReference>
<dbReference type="GO" id="GO:0010757">
    <property type="term" value="P:negative regulation of plasminogen activation"/>
    <property type="evidence" value="ECO:0007669"/>
    <property type="project" value="TreeGrafter"/>
</dbReference>
<keyword evidence="2" id="KW-0646">Protease inhibitor</keyword>
<evidence type="ECO:0000256" key="9">
    <source>
        <dbReference type="RuleBase" id="RU000411"/>
    </source>
</evidence>
<dbReference type="STRING" id="113540.ENSSFOP00015016884"/>
<dbReference type="InterPro" id="IPR023796">
    <property type="entry name" value="Serpin_dom"/>
</dbReference>
<dbReference type="Gene3D" id="3.30.497.10">
    <property type="entry name" value="Antithrombin, subunit I, domain 2"/>
    <property type="match status" value="1"/>
</dbReference>
<dbReference type="PANTHER" id="PTHR11461:SF49">
    <property type="entry name" value="PLASMINOGEN ACTIVATOR INHIBITOR 1"/>
    <property type="match status" value="1"/>
</dbReference>
<feature type="domain" description="Serpin" evidence="10">
    <location>
        <begin position="45"/>
        <end position="404"/>
    </location>
</feature>
<evidence type="ECO:0000313" key="12">
    <source>
        <dbReference type="Proteomes" id="UP000034805"/>
    </source>
</evidence>
<dbReference type="InterPro" id="IPR023795">
    <property type="entry name" value="Serpin_CS"/>
</dbReference>
<reference evidence="11 12" key="1">
    <citation type="submission" date="2015-08" db="EMBL/GenBank/DDBJ databases">
        <title>The genome of the Asian arowana (Scleropages formosus).</title>
        <authorList>
            <person name="Tan M.H."/>
            <person name="Gan H.M."/>
            <person name="Croft L.J."/>
            <person name="Austin C.M."/>
        </authorList>
    </citation>
    <scope>NUCLEOTIDE SEQUENCE [LARGE SCALE GENOMIC DNA]</scope>
    <source>
        <strain evidence="11">Aro1</strain>
    </source>
</reference>
<evidence type="ECO:0000256" key="5">
    <source>
        <dbReference type="ARBA" id="ARBA00040523"/>
    </source>
</evidence>
<dbReference type="Proteomes" id="UP000034805">
    <property type="component" value="Unassembled WGS sequence"/>
</dbReference>
<dbReference type="InterPro" id="IPR000215">
    <property type="entry name" value="Serpin_fam"/>
</dbReference>
<name>A0A0P7VEA3_SCLFO</name>
<dbReference type="PROSITE" id="PS00284">
    <property type="entry name" value="SERPIN"/>
    <property type="match status" value="1"/>
</dbReference>
<dbReference type="SUPFAM" id="SSF56574">
    <property type="entry name" value="Serpins"/>
    <property type="match status" value="1"/>
</dbReference>
<evidence type="ECO:0000256" key="4">
    <source>
        <dbReference type="ARBA" id="ARBA00022900"/>
    </source>
</evidence>
<evidence type="ECO:0000259" key="10">
    <source>
        <dbReference type="SMART" id="SM00093"/>
    </source>
</evidence>
<dbReference type="PANTHER" id="PTHR11461">
    <property type="entry name" value="SERINE PROTEASE INHIBITOR, SERPIN"/>
    <property type="match status" value="1"/>
</dbReference>
<dbReference type="EMBL" id="JARO02002890">
    <property type="protein sequence ID" value="KPP71663.1"/>
    <property type="molecule type" value="Genomic_DNA"/>
</dbReference>
<accession>A0A0P7VEA3</accession>